<comment type="subcellular location">
    <subcellularLocation>
        <location evidence="1">Membrane</location>
        <topology evidence="1">Multi-pass membrane protein</topology>
    </subcellularLocation>
</comment>
<name>A0A814LMN2_9BILA</name>
<evidence type="ECO:0000259" key="6">
    <source>
        <dbReference type="PROSITE" id="PS50850"/>
    </source>
</evidence>
<keyword evidence="9" id="KW-1185">Reference proteome</keyword>
<evidence type="ECO:0000256" key="5">
    <source>
        <dbReference type="SAM" id="Phobius"/>
    </source>
</evidence>
<keyword evidence="4 5" id="KW-0472">Membrane</keyword>
<dbReference type="PROSITE" id="PS50850">
    <property type="entry name" value="MFS"/>
    <property type="match status" value="1"/>
</dbReference>
<accession>A0A814LMN2</accession>
<dbReference type="PANTHER" id="PTHR23508:SF10">
    <property type="entry name" value="CARBOXYLIC ACID TRANSPORTER PROTEIN HOMOLOG"/>
    <property type="match status" value="1"/>
</dbReference>
<evidence type="ECO:0000256" key="4">
    <source>
        <dbReference type="ARBA" id="ARBA00023136"/>
    </source>
</evidence>
<dbReference type="InterPro" id="IPR036259">
    <property type="entry name" value="MFS_trans_sf"/>
</dbReference>
<feature type="transmembrane region" description="Helical" evidence="5">
    <location>
        <begin position="64"/>
        <end position="86"/>
    </location>
</feature>
<dbReference type="EMBL" id="CAJNOQ010004620">
    <property type="protein sequence ID" value="CAF1067117.1"/>
    <property type="molecule type" value="Genomic_DNA"/>
</dbReference>
<dbReference type="GO" id="GO:0035879">
    <property type="term" value="P:plasma membrane lactate transport"/>
    <property type="evidence" value="ECO:0007669"/>
    <property type="project" value="TreeGrafter"/>
</dbReference>
<dbReference type="GO" id="GO:0005886">
    <property type="term" value="C:plasma membrane"/>
    <property type="evidence" value="ECO:0007669"/>
    <property type="project" value="TreeGrafter"/>
</dbReference>
<proteinExistence type="predicted"/>
<dbReference type="Gene3D" id="1.20.1250.20">
    <property type="entry name" value="MFS general substrate transporter like domains"/>
    <property type="match status" value="1"/>
</dbReference>
<dbReference type="Proteomes" id="UP000681722">
    <property type="component" value="Unassembled WGS sequence"/>
</dbReference>
<keyword evidence="3 5" id="KW-1133">Transmembrane helix</keyword>
<evidence type="ECO:0000256" key="2">
    <source>
        <dbReference type="ARBA" id="ARBA00022692"/>
    </source>
</evidence>
<dbReference type="InterPro" id="IPR005828">
    <property type="entry name" value="MFS_sugar_transport-like"/>
</dbReference>
<organism evidence="7 9">
    <name type="scientific">Didymodactylos carnosus</name>
    <dbReference type="NCBI Taxonomy" id="1234261"/>
    <lineage>
        <taxon>Eukaryota</taxon>
        <taxon>Metazoa</taxon>
        <taxon>Spiralia</taxon>
        <taxon>Gnathifera</taxon>
        <taxon>Rotifera</taxon>
        <taxon>Eurotatoria</taxon>
        <taxon>Bdelloidea</taxon>
        <taxon>Philodinida</taxon>
        <taxon>Philodinidae</taxon>
        <taxon>Didymodactylos</taxon>
    </lineage>
</organism>
<dbReference type="OrthoDB" id="5296287at2759"/>
<dbReference type="InterPro" id="IPR020846">
    <property type="entry name" value="MFS_dom"/>
</dbReference>
<evidence type="ECO:0000313" key="9">
    <source>
        <dbReference type="Proteomes" id="UP000663829"/>
    </source>
</evidence>
<dbReference type="PANTHER" id="PTHR23508">
    <property type="entry name" value="CARBOXYLIC ACID TRANSPORTER PROTEIN HOMOLOG"/>
    <property type="match status" value="1"/>
</dbReference>
<feature type="transmembrane region" description="Helical" evidence="5">
    <location>
        <begin position="33"/>
        <end position="52"/>
    </location>
</feature>
<dbReference type="Proteomes" id="UP000663829">
    <property type="component" value="Unassembled WGS sequence"/>
</dbReference>
<evidence type="ECO:0000256" key="3">
    <source>
        <dbReference type="ARBA" id="ARBA00022989"/>
    </source>
</evidence>
<protein>
    <recommendedName>
        <fullName evidence="6">Major facilitator superfamily (MFS) profile domain-containing protein</fullName>
    </recommendedName>
</protein>
<keyword evidence="2 5" id="KW-0812">Transmembrane</keyword>
<dbReference type="EMBL" id="CAJOBC010004619">
    <property type="protein sequence ID" value="CAF3834657.1"/>
    <property type="molecule type" value="Genomic_DNA"/>
</dbReference>
<dbReference type="Pfam" id="PF00083">
    <property type="entry name" value="Sugar_tr"/>
    <property type="match status" value="1"/>
</dbReference>
<reference evidence="7" key="1">
    <citation type="submission" date="2021-02" db="EMBL/GenBank/DDBJ databases">
        <authorList>
            <person name="Nowell W R."/>
        </authorList>
    </citation>
    <scope>NUCLEOTIDE SEQUENCE</scope>
</reference>
<dbReference type="AlphaFoldDB" id="A0A814LMN2"/>
<dbReference type="GO" id="GO:0015355">
    <property type="term" value="F:secondary active monocarboxylate transmembrane transporter activity"/>
    <property type="evidence" value="ECO:0007669"/>
    <property type="project" value="TreeGrafter"/>
</dbReference>
<feature type="domain" description="Major facilitator superfamily (MFS) profile" evidence="6">
    <location>
        <begin position="1"/>
        <end position="189"/>
    </location>
</feature>
<feature type="transmembrane region" description="Helical" evidence="5">
    <location>
        <begin position="98"/>
        <end position="117"/>
    </location>
</feature>
<comment type="caution">
    <text evidence="7">The sequence shown here is derived from an EMBL/GenBank/DDBJ whole genome shotgun (WGS) entry which is preliminary data.</text>
</comment>
<dbReference type="SUPFAM" id="SSF103473">
    <property type="entry name" value="MFS general substrate transporter"/>
    <property type="match status" value="1"/>
</dbReference>
<gene>
    <name evidence="7" type="ORF">GPM918_LOCUS17081</name>
    <name evidence="8" type="ORF">SRO942_LOCUS17079</name>
</gene>
<sequence length="189" mass="20949">MQVAYNAGGLQCTVLGQRLIDEQCIYQVVRKFLGVRALFGIAMGGIYGNCAASALEDAPIAARGLLSGLLQQGYALGYLLAAAFNLAITDNQPHSWRALFWFGGCPPMLIVLWRIFLPETQTFLRVKEARAANAVKGELNFNPDVEPFLHVEDVRHGFELSNRMSSVIQKLVPYLALAVDANVFNYRWN</sequence>
<evidence type="ECO:0000313" key="7">
    <source>
        <dbReference type="EMBL" id="CAF1067117.1"/>
    </source>
</evidence>
<evidence type="ECO:0000256" key="1">
    <source>
        <dbReference type="ARBA" id="ARBA00004141"/>
    </source>
</evidence>
<evidence type="ECO:0000313" key="8">
    <source>
        <dbReference type="EMBL" id="CAF3834657.1"/>
    </source>
</evidence>